<evidence type="ECO:0000256" key="1">
    <source>
        <dbReference type="SAM" id="Phobius"/>
    </source>
</evidence>
<dbReference type="AlphaFoldDB" id="A0A7S0ZG05"/>
<dbReference type="SMART" id="SM00855">
    <property type="entry name" value="PGAM"/>
    <property type="match status" value="1"/>
</dbReference>
<name>A0A7S0ZG05_9RHOD</name>
<proteinExistence type="predicted"/>
<organism evidence="2">
    <name type="scientific">Timspurckia oligopyrenoides</name>
    <dbReference type="NCBI Taxonomy" id="708627"/>
    <lineage>
        <taxon>Eukaryota</taxon>
        <taxon>Rhodophyta</taxon>
        <taxon>Bangiophyceae</taxon>
        <taxon>Porphyridiales</taxon>
        <taxon>Porphyridiaceae</taxon>
        <taxon>Timspurckia</taxon>
    </lineage>
</organism>
<reference evidence="2" key="1">
    <citation type="submission" date="2021-01" db="EMBL/GenBank/DDBJ databases">
        <authorList>
            <person name="Corre E."/>
            <person name="Pelletier E."/>
            <person name="Niang G."/>
            <person name="Scheremetjew M."/>
            <person name="Finn R."/>
            <person name="Kale V."/>
            <person name="Holt S."/>
            <person name="Cochrane G."/>
            <person name="Meng A."/>
            <person name="Brown T."/>
            <person name="Cohen L."/>
        </authorList>
    </citation>
    <scope>NUCLEOTIDE SEQUENCE</scope>
    <source>
        <strain evidence="2">CCMP3278</strain>
    </source>
</reference>
<dbReference type="GO" id="GO:0005829">
    <property type="term" value="C:cytosol"/>
    <property type="evidence" value="ECO:0007669"/>
    <property type="project" value="TreeGrafter"/>
</dbReference>
<keyword evidence="1" id="KW-0472">Membrane</keyword>
<dbReference type="InterPro" id="IPR013078">
    <property type="entry name" value="His_Pase_superF_clade-1"/>
</dbReference>
<dbReference type="InterPro" id="IPR050275">
    <property type="entry name" value="PGM_Phosphatase"/>
</dbReference>
<keyword evidence="1" id="KW-1133">Transmembrane helix</keyword>
<dbReference type="PANTHER" id="PTHR48100">
    <property type="entry name" value="BROAD-SPECIFICITY PHOSPHATASE YOR283W-RELATED"/>
    <property type="match status" value="1"/>
</dbReference>
<dbReference type="PANTHER" id="PTHR48100:SF33">
    <property type="entry name" value="PEPTIDASE S54 RHOMBOID DOMAIN-CONTAINING PROTEIN"/>
    <property type="match status" value="1"/>
</dbReference>
<dbReference type="GO" id="GO:0016791">
    <property type="term" value="F:phosphatase activity"/>
    <property type="evidence" value="ECO:0007669"/>
    <property type="project" value="TreeGrafter"/>
</dbReference>
<evidence type="ECO:0000313" key="2">
    <source>
        <dbReference type="EMBL" id="CAD8820652.1"/>
    </source>
</evidence>
<accession>A0A7S0ZG05</accession>
<keyword evidence="1" id="KW-0812">Transmembrane</keyword>
<dbReference type="EMBL" id="HBFP01007051">
    <property type="protein sequence ID" value="CAD8820652.1"/>
    <property type="molecule type" value="Transcribed_RNA"/>
</dbReference>
<gene>
    <name evidence="2" type="ORF">TOLI1172_LOCUS5046</name>
</gene>
<sequence>MDTDSSALFFRNVMLSAMIVGAVGSLSSLVLLQLAAPHYPSAAYLRDKLNLLGIGLLHMGISRDKKWKKPAISGAIQFSESAPTKTIIFIRHGESEWNEVFNRGFGRSFIGRVFRALKQEFKWLPTPESVFVDSSLSPLGIEQASMMARELAARSDPDAMLLRGSSSDSQKSIITCSNLRRSIQTALIGLRPRLEKTLEKVYVNTDLQEVTFNIDGIALAAPYQAPALDSLMSHFPRKFSPDTMLDLTKNTGTKSLSSNGFLRFQGFLDWCFSREEDVIIVAGGHSLYLRYLLRTYLPEDFDYIGKHKKQSNCGVLRFQIKQGYIRATSADNSQKHQISYQIEPTSLHIVLGDFH</sequence>
<feature type="transmembrane region" description="Helical" evidence="1">
    <location>
        <begin position="12"/>
        <end position="36"/>
    </location>
</feature>
<dbReference type="Gene3D" id="3.40.50.1240">
    <property type="entry name" value="Phosphoglycerate mutase-like"/>
    <property type="match status" value="1"/>
</dbReference>
<dbReference type="CDD" id="cd07067">
    <property type="entry name" value="HP_PGM_like"/>
    <property type="match status" value="1"/>
</dbReference>
<dbReference type="InterPro" id="IPR029033">
    <property type="entry name" value="His_PPase_superfam"/>
</dbReference>
<protein>
    <submittedName>
        <fullName evidence="2">Uncharacterized protein</fullName>
    </submittedName>
</protein>
<dbReference type="SUPFAM" id="SSF53254">
    <property type="entry name" value="Phosphoglycerate mutase-like"/>
    <property type="match status" value="1"/>
</dbReference>